<name>A0A645FND2_9ZZZZ</name>
<dbReference type="InterPro" id="IPR006528">
    <property type="entry name" value="Phage_head_morphogenesis_dom"/>
</dbReference>
<protein>
    <recommendedName>
        <fullName evidence="1">Phage head morphogenesis domain-containing protein</fullName>
    </recommendedName>
</protein>
<evidence type="ECO:0000259" key="1">
    <source>
        <dbReference type="Pfam" id="PF04233"/>
    </source>
</evidence>
<dbReference type="NCBIfam" id="TIGR01641">
    <property type="entry name" value="phageSPP1_gp7"/>
    <property type="match status" value="1"/>
</dbReference>
<evidence type="ECO:0000313" key="2">
    <source>
        <dbReference type="EMBL" id="MPN15196.1"/>
    </source>
</evidence>
<sequence length="98" mass="11222">MQKTFGASKYNAERLMITELARTQTAAQEAAFDEYGYDEVEWIAEPDACEVCKPRDSKIYKVKDIGTKIMIPAHPFCRCSFAAYMSREERDGLEERGL</sequence>
<gene>
    <name evidence="2" type="ORF">SDC9_162525</name>
</gene>
<feature type="domain" description="Phage head morphogenesis" evidence="1">
    <location>
        <begin position="8"/>
        <end position="81"/>
    </location>
</feature>
<dbReference type="EMBL" id="VSSQ01061903">
    <property type="protein sequence ID" value="MPN15196.1"/>
    <property type="molecule type" value="Genomic_DNA"/>
</dbReference>
<dbReference type="Pfam" id="PF04233">
    <property type="entry name" value="Phage_Mu_F"/>
    <property type="match status" value="1"/>
</dbReference>
<proteinExistence type="predicted"/>
<dbReference type="AlphaFoldDB" id="A0A645FND2"/>
<comment type="caution">
    <text evidence="2">The sequence shown here is derived from an EMBL/GenBank/DDBJ whole genome shotgun (WGS) entry which is preliminary data.</text>
</comment>
<organism evidence="2">
    <name type="scientific">bioreactor metagenome</name>
    <dbReference type="NCBI Taxonomy" id="1076179"/>
    <lineage>
        <taxon>unclassified sequences</taxon>
        <taxon>metagenomes</taxon>
        <taxon>ecological metagenomes</taxon>
    </lineage>
</organism>
<reference evidence="2" key="1">
    <citation type="submission" date="2019-08" db="EMBL/GenBank/DDBJ databases">
        <authorList>
            <person name="Kucharzyk K."/>
            <person name="Murdoch R.W."/>
            <person name="Higgins S."/>
            <person name="Loffler F."/>
        </authorList>
    </citation>
    <scope>NUCLEOTIDE SEQUENCE</scope>
</reference>
<accession>A0A645FND2</accession>